<dbReference type="AlphaFoldDB" id="A0A0C2M198"/>
<keyword evidence="2" id="KW-1185">Reference proteome</keyword>
<organism evidence="1 2">
    <name type="scientific">Thelohanellus kitauei</name>
    <name type="common">Myxosporean</name>
    <dbReference type="NCBI Taxonomy" id="669202"/>
    <lineage>
        <taxon>Eukaryota</taxon>
        <taxon>Metazoa</taxon>
        <taxon>Cnidaria</taxon>
        <taxon>Myxozoa</taxon>
        <taxon>Myxosporea</taxon>
        <taxon>Bivalvulida</taxon>
        <taxon>Platysporina</taxon>
        <taxon>Myxobolidae</taxon>
        <taxon>Thelohanellus</taxon>
    </lineage>
</organism>
<gene>
    <name evidence="1" type="ORF">RF11_00590</name>
</gene>
<evidence type="ECO:0000313" key="1">
    <source>
        <dbReference type="EMBL" id="KII60840.1"/>
    </source>
</evidence>
<comment type="caution">
    <text evidence="1">The sequence shown here is derived from an EMBL/GenBank/DDBJ whole genome shotgun (WGS) entry which is preliminary data.</text>
</comment>
<dbReference type="Proteomes" id="UP000031668">
    <property type="component" value="Unassembled WGS sequence"/>
</dbReference>
<dbReference type="OrthoDB" id="90756at2759"/>
<reference evidence="1 2" key="1">
    <citation type="journal article" date="2014" name="Genome Biol. Evol.">
        <title>The genome of the myxosporean Thelohanellus kitauei shows adaptations to nutrient acquisition within its fish host.</title>
        <authorList>
            <person name="Yang Y."/>
            <person name="Xiong J."/>
            <person name="Zhou Z."/>
            <person name="Huo F."/>
            <person name="Miao W."/>
            <person name="Ran C."/>
            <person name="Liu Y."/>
            <person name="Zhang J."/>
            <person name="Feng J."/>
            <person name="Wang M."/>
            <person name="Wang M."/>
            <person name="Wang L."/>
            <person name="Yao B."/>
        </authorList>
    </citation>
    <scope>NUCLEOTIDE SEQUENCE [LARGE SCALE GENOMIC DNA]</scope>
    <source>
        <strain evidence="1">Wuqing</strain>
    </source>
</reference>
<name>A0A0C2M198_THEKT</name>
<evidence type="ECO:0000313" key="2">
    <source>
        <dbReference type="Proteomes" id="UP000031668"/>
    </source>
</evidence>
<protein>
    <submittedName>
        <fullName evidence="1">Uncharacterized protein</fullName>
    </submittedName>
</protein>
<dbReference type="EMBL" id="JWZT01005407">
    <property type="protein sequence ID" value="KII60840.1"/>
    <property type="molecule type" value="Genomic_DNA"/>
</dbReference>
<sequence>MGGIEFKTYPNKFEFSKLCSKGHESECGEKKRSHGDIYTDIQTREYAQLSCTDTRPSLLYSFIYMIPNVKMRDGTSHFRLIMWAHPQSLLILSRQSITAFVDGTFMCVPRLFKQCLILMVFDDETDLYVPFIHCLVQNKSE</sequence>
<accession>A0A0C2M198</accession>
<proteinExistence type="predicted"/>